<feature type="region of interest" description="Disordered" evidence="1">
    <location>
        <begin position="574"/>
        <end position="593"/>
    </location>
</feature>
<dbReference type="AlphaFoldDB" id="A0A2N5SZN2"/>
<feature type="region of interest" description="Disordered" evidence="1">
    <location>
        <begin position="178"/>
        <end position="227"/>
    </location>
</feature>
<feature type="compositionally biased region" description="Basic residues" evidence="1">
    <location>
        <begin position="408"/>
        <end position="422"/>
    </location>
</feature>
<dbReference type="EMBL" id="PGCJ01000145">
    <property type="protein sequence ID" value="PLW43654.1"/>
    <property type="molecule type" value="Genomic_DNA"/>
</dbReference>
<comment type="caution">
    <text evidence="3">The sequence shown here is derived from an EMBL/GenBank/DDBJ whole genome shotgun (WGS) entry which is preliminary data.</text>
</comment>
<dbReference type="EMBL" id="PGCI01000753">
    <property type="protein sequence ID" value="PLW17339.1"/>
    <property type="molecule type" value="Genomic_DNA"/>
</dbReference>
<evidence type="ECO:0000256" key="1">
    <source>
        <dbReference type="SAM" id="MobiDB-lite"/>
    </source>
</evidence>
<evidence type="ECO:0000313" key="3">
    <source>
        <dbReference type="EMBL" id="PLW18697.1"/>
    </source>
</evidence>
<dbReference type="Proteomes" id="UP000235388">
    <property type="component" value="Unassembled WGS sequence"/>
</dbReference>
<sequence>MEQLPTSAANAPGVYAAMHHTEPDAIPEGYSLVQTAQPGFHAVWRPFNVIVPAVVDYGGYEFHPGTLVTNQLVPNNNYQAPSHQRDRPVLREHAKPFNPSHSQEDQGRLPNRKPYKEKGPKRIGESASGASSSEHTENLIKGSRQDRSEKQPIPNHPALDKDAYPELSRTLDKMNQEENHLKKTSSIKSNHFGDNNPIDGGKSKTLAPEDHNLAGVTNDSGPSDPNSEAYKLALLKAIDDSNRVGKSERGKKQTEEMNVALHSMGTRQPARKTASKKYPSVPAEERLRIPTNRHATVTKNQNQRLNMKSAVPEKADKSSDGQVDNDVDGSTWKKPKNVAKATKQELKMAPWQILNHDSEPAADLTSPAPAVRESIPEEVGGEDRNEIQDGVQKSDEKAEVLKKDSKSPRKSPGNKKKQKKKNQSQVSNTADEEWQLLNEAHQTRKNAMMDQEKKLEEMTRDHETTQAKIPPPSFLDMSREFQKMSLQFQMPLGRQKIVYGNFYAAFHPSSSVKEKLDGKFKDLLDSKSKDQHEAELEVDPDIDFNENEDEIYPGIKRADTITEQKNKKMVESGAPGLMVLPPNDLSSSSKRGKRMGEVAKGNMLVEEKARANRRKSWDPEWEASWQEYNLDFNFMDTLLRYLKIQDKSKYLQLDDMSMDTYNVFRDAWTHNRIKFMQGQFWVNGILGYDESLRRLKTMIAHISEITLVENWKLIQKHLIKNNQLSDKEAKQIEKYLKLSIKFPNPTSTWLKPIPSPIITDHQRTIFESIKKSLGIVDTRPTPIRPRNKKEYSEIYNALPQLFQMSRTNGVTIDSIFAARTAYEAHPYTAADNFITLLNSHELVPWPISAEKEWLRKVCKLPS</sequence>
<dbReference type="EMBL" id="PGCJ01000826">
    <property type="protein sequence ID" value="PLW18697.1"/>
    <property type="molecule type" value="Genomic_DNA"/>
</dbReference>
<reference evidence="5 6" key="1">
    <citation type="submission" date="2017-11" db="EMBL/GenBank/DDBJ databases">
        <title>De novo assembly and phasing of dikaryotic genomes from two isolates of Puccinia coronata f. sp. avenae, the causal agent of oat crown rust.</title>
        <authorList>
            <person name="Miller M.E."/>
            <person name="Zhang Y."/>
            <person name="Omidvar V."/>
            <person name="Sperschneider J."/>
            <person name="Schwessinger B."/>
            <person name="Raley C."/>
            <person name="Palmer J.M."/>
            <person name="Garnica D."/>
            <person name="Upadhyaya N."/>
            <person name="Rathjen J."/>
            <person name="Taylor J.M."/>
            <person name="Park R.F."/>
            <person name="Dodds P.N."/>
            <person name="Hirsch C.D."/>
            <person name="Kianian S.F."/>
            <person name="Figueroa M."/>
        </authorList>
    </citation>
    <scope>NUCLEOTIDE SEQUENCE [LARGE SCALE GENOMIC DNA]</scope>
    <source>
        <strain evidence="3">12NC29</strain>
        <strain evidence="2">12SD80</strain>
    </source>
</reference>
<dbReference type="Proteomes" id="UP000235392">
    <property type="component" value="Unassembled WGS sequence"/>
</dbReference>
<proteinExistence type="predicted"/>
<feature type="compositionally biased region" description="Polar residues" evidence="1">
    <location>
        <begin position="293"/>
        <end position="306"/>
    </location>
</feature>
<dbReference type="OrthoDB" id="2507695at2759"/>
<name>A0A2N5SZN2_9BASI</name>
<evidence type="ECO:0000313" key="5">
    <source>
        <dbReference type="Proteomes" id="UP000235388"/>
    </source>
</evidence>
<feature type="region of interest" description="Disordered" evidence="1">
    <location>
        <begin position="242"/>
        <end position="446"/>
    </location>
</feature>
<evidence type="ECO:0000313" key="6">
    <source>
        <dbReference type="Proteomes" id="UP000235392"/>
    </source>
</evidence>
<accession>A0A2N5SZN2</accession>
<feature type="compositionally biased region" description="Basic and acidic residues" evidence="1">
    <location>
        <begin position="114"/>
        <end position="124"/>
    </location>
</feature>
<evidence type="ECO:0000313" key="4">
    <source>
        <dbReference type="EMBL" id="PLW43654.1"/>
    </source>
</evidence>
<gene>
    <name evidence="4" type="ORF">PCANC_10849</name>
    <name evidence="3" type="ORF">PCANC_12568</name>
    <name evidence="2" type="ORF">PCASD_18499</name>
</gene>
<organism evidence="3 5">
    <name type="scientific">Puccinia coronata f. sp. avenae</name>
    <dbReference type="NCBI Taxonomy" id="200324"/>
    <lineage>
        <taxon>Eukaryota</taxon>
        <taxon>Fungi</taxon>
        <taxon>Dikarya</taxon>
        <taxon>Basidiomycota</taxon>
        <taxon>Pucciniomycotina</taxon>
        <taxon>Pucciniomycetes</taxon>
        <taxon>Pucciniales</taxon>
        <taxon>Pucciniaceae</taxon>
        <taxon>Puccinia</taxon>
    </lineage>
</organism>
<protein>
    <submittedName>
        <fullName evidence="3">Uncharacterized protein</fullName>
    </submittedName>
</protein>
<evidence type="ECO:0000313" key="2">
    <source>
        <dbReference type="EMBL" id="PLW17339.1"/>
    </source>
</evidence>
<feature type="compositionally biased region" description="Basic and acidic residues" evidence="1">
    <location>
        <begin position="381"/>
        <end position="407"/>
    </location>
</feature>
<feature type="compositionally biased region" description="Polar residues" evidence="1">
    <location>
        <begin position="215"/>
        <end position="226"/>
    </location>
</feature>
<feature type="compositionally biased region" description="Polar residues" evidence="1">
    <location>
        <begin position="184"/>
        <end position="193"/>
    </location>
</feature>
<feature type="compositionally biased region" description="Basic and acidic residues" evidence="1">
    <location>
        <begin position="242"/>
        <end position="255"/>
    </location>
</feature>
<keyword evidence="5" id="KW-1185">Reference proteome</keyword>
<feature type="compositionally biased region" description="Basic and acidic residues" evidence="1">
    <location>
        <begin position="134"/>
        <end position="150"/>
    </location>
</feature>
<feature type="region of interest" description="Disordered" evidence="1">
    <location>
        <begin position="94"/>
        <end position="164"/>
    </location>
</feature>